<dbReference type="InterPro" id="IPR035969">
    <property type="entry name" value="Rab-GAP_TBC_sf"/>
</dbReference>
<name>A0A094ZGG1_SCHHA</name>
<evidence type="ECO:0000256" key="1">
    <source>
        <dbReference type="ARBA" id="ARBA00022468"/>
    </source>
</evidence>
<dbReference type="AlphaFoldDB" id="A0A094ZGG1"/>
<dbReference type="SUPFAM" id="SSF47923">
    <property type="entry name" value="Ypt/Rab-GAP domain of gyp1p"/>
    <property type="match status" value="2"/>
</dbReference>
<reference evidence="3" key="1">
    <citation type="journal article" date="2012" name="Nat. Genet.">
        <title>Whole-genome sequence of Schistosoma haematobium.</title>
        <authorList>
            <person name="Young N.D."/>
            <person name="Jex A.R."/>
            <person name="Li B."/>
            <person name="Liu S."/>
            <person name="Yang L."/>
            <person name="Xiong Z."/>
            <person name="Li Y."/>
            <person name="Cantacessi C."/>
            <person name="Hall R.S."/>
            <person name="Xu X."/>
            <person name="Chen F."/>
            <person name="Wu X."/>
            <person name="Zerlotini A."/>
            <person name="Oliveira G."/>
            <person name="Hofmann A."/>
            <person name="Zhang G."/>
            <person name="Fang X."/>
            <person name="Kang Y."/>
            <person name="Campbell B.E."/>
            <person name="Loukas A."/>
            <person name="Ranganathan S."/>
            <person name="Rollinson D."/>
            <person name="Rinaldi G."/>
            <person name="Brindley P.J."/>
            <person name="Yang H."/>
            <person name="Wang J."/>
            <person name="Wang J."/>
            <person name="Gasser R.B."/>
        </authorList>
    </citation>
    <scope>NUCLEOTIDE SEQUENCE [LARGE SCALE GENOMIC DNA]</scope>
</reference>
<dbReference type="GO" id="GO:0005096">
    <property type="term" value="F:GTPase activator activity"/>
    <property type="evidence" value="ECO:0007669"/>
    <property type="project" value="UniProtKB-KW"/>
</dbReference>
<organism evidence="3">
    <name type="scientific">Schistosoma haematobium</name>
    <name type="common">Blood fluke</name>
    <dbReference type="NCBI Taxonomy" id="6185"/>
    <lineage>
        <taxon>Eukaryota</taxon>
        <taxon>Metazoa</taxon>
        <taxon>Spiralia</taxon>
        <taxon>Lophotrochozoa</taxon>
        <taxon>Platyhelminthes</taxon>
        <taxon>Trematoda</taxon>
        <taxon>Digenea</taxon>
        <taxon>Strigeidida</taxon>
        <taxon>Schistosomatoidea</taxon>
        <taxon>Schistosomatidae</taxon>
        <taxon>Schistosoma</taxon>
    </lineage>
</organism>
<dbReference type="SMART" id="SM00164">
    <property type="entry name" value="TBC"/>
    <property type="match status" value="1"/>
</dbReference>
<feature type="domain" description="Rab-GAP TBC" evidence="2">
    <location>
        <begin position="135"/>
        <end position="372"/>
    </location>
</feature>
<sequence length="450" mass="52540">MAGKGSKGFALFQINSQDVWDADDREYLNIISPKVVQKTAQKVLDMHRQESAIAEKQDNRQRNIESLDIKNSLILPYDKSPKHAPGMGVRLRASPDDFPVAHRKLLDQGRTQRFNTCINSSITDLVILRQLSWSGIPGELRPTVWKLLCDYLPTSLERRVTVLADKRKQYTLFVSQYFHLRENVKHKPMFHQIQKDLNRMTLLYRRPEMVAMFERILFVWSMRHPGIGYVQGINDLLTPFFIVFLSEYTHVDLVPSLIDGKSSDLNTSGELSLHSDITCEKLNSVEADVFWCTSHLLDTIQDNYTFAQPGLQNNVKMLASLIERIDTKLYQHFIQNDVEFLQFAFRWMNNLLIRELPLRCIIRLWDTYMSENSGFSNFHVYVCAAFLLQFSNDLCREQDFQGIMLLLQHLPTFHWTDENIKLVLAEAFRLHSLFNSAMHHLDFRRHSDLD</sequence>
<dbReference type="Pfam" id="PF00566">
    <property type="entry name" value="RabGAP-TBC"/>
    <property type="match status" value="1"/>
</dbReference>
<proteinExistence type="predicted"/>
<dbReference type="FunFam" id="1.10.472.80:FF:000001">
    <property type="entry name" value="TBC1 domain family member 22B"/>
    <property type="match status" value="1"/>
</dbReference>
<accession>A0A094ZGG1</accession>
<dbReference type="InterPro" id="IPR000195">
    <property type="entry name" value="Rab-GAP-TBC_dom"/>
</dbReference>
<gene>
    <name evidence="3" type="ORF">MS3_01060</name>
</gene>
<dbReference type="PANTHER" id="PTHR22957">
    <property type="entry name" value="TBC1 DOMAIN FAMILY MEMBER GTPASE-ACTIVATING PROTEIN"/>
    <property type="match status" value="1"/>
</dbReference>
<dbReference type="PANTHER" id="PTHR22957:SF26">
    <property type="entry name" value="LD44506P"/>
    <property type="match status" value="1"/>
</dbReference>
<dbReference type="Gene3D" id="1.10.8.270">
    <property type="entry name" value="putative rabgap domain of human tbc1 domain family member 14 like domains"/>
    <property type="match status" value="1"/>
</dbReference>
<evidence type="ECO:0000259" key="2">
    <source>
        <dbReference type="PROSITE" id="PS50086"/>
    </source>
</evidence>
<keyword evidence="1" id="KW-0343">GTPase activation</keyword>
<dbReference type="Gene3D" id="1.10.472.80">
    <property type="entry name" value="Ypt/Rab-GAP domain of gyp1p, domain 3"/>
    <property type="match status" value="1"/>
</dbReference>
<dbReference type="PROSITE" id="PS50086">
    <property type="entry name" value="TBC_RABGAP"/>
    <property type="match status" value="1"/>
</dbReference>
<evidence type="ECO:0000313" key="3">
    <source>
        <dbReference type="EMBL" id="KGB32917.1"/>
    </source>
</evidence>
<protein>
    <submittedName>
        <fullName evidence="3">TBC1 domain family member 22B</fullName>
    </submittedName>
</protein>
<dbReference type="EMBL" id="KL250522">
    <property type="protein sequence ID" value="KGB32917.1"/>
    <property type="molecule type" value="Genomic_DNA"/>
</dbReference>
<dbReference type="STRING" id="6185.A0A094ZGG1"/>